<sequence>MIDSNNALNQEFRTAMRQLAGGVSVITAAHGENRTGLTATSVVSISMDPPELFISVNRSSSSWPVIEKSGKFGINVLQQDQQVVAEHFSGKGGRKGADRYADDDWYQTPDGVWLSRRALVGFACDVEKVWMHREHALIAGKVTLINVHAGPQPLTYWHGHYGSFIQN</sequence>
<dbReference type="PANTHER" id="PTHR30466:SF11">
    <property type="entry name" value="FLAVIN-DEPENDENT MONOOXYGENASE, REDUCTASE SUBUNIT HSAB"/>
    <property type="match status" value="1"/>
</dbReference>
<evidence type="ECO:0000259" key="3">
    <source>
        <dbReference type="SMART" id="SM00903"/>
    </source>
</evidence>
<dbReference type="Pfam" id="PF01613">
    <property type="entry name" value="Flavin_Reduct"/>
    <property type="match status" value="1"/>
</dbReference>
<dbReference type="SUPFAM" id="SSF50475">
    <property type="entry name" value="FMN-binding split barrel"/>
    <property type="match status" value="1"/>
</dbReference>
<gene>
    <name evidence="4" type="ORF">CJP73_07460</name>
</gene>
<evidence type="ECO:0000256" key="1">
    <source>
        <dbReference type="ARBA" id="ARBA00008898"/>
    </source>
</evidence>
<dbReference type="PANTHER" id="PTHR30466">
    <property type="entry name" value="FLAVIN REDUCTASE"/>
    <property type="match status" value="1"/>
</dbReference>
<accession>A0A3A1YVX9</accession>
<dbReference type="AlphaFoldDB" id="A0A3A1YVX9"/>
<keyword evidence="2" id="KW-0560">Oxidoreductase</keyword>
<proteinExistence type="inferred from homology"/>
<evidence type="ECO:0000313" key="5">
    <source>
        <dbReference type="Proteomes" id="UP000266206"/>
    </source>
</evidence>
<dbReference type="GO" id="GO:0010181">
    <property type="term" value="F:FMN binding"/>
    <property type="evidence" value="ECO:0007669"/>
    <property type="project" value="InterPro"/>
</dbReference>
<dbReference type="InterPro" id="IPR012349">
    <property type="entry name" value="Split_barrel_FMN-bd"/>
</dbReference>
<dbReference type="Proteomes" id="UP000266206">
    <property type="component" value="Unassembled WGS sequence"/>
</dbReference>
<dbReference type="GO" id="GO:0042602">
    <property type="term" value="F:riboflavin reductase (NADPH) activity"/>
    <property type="evidence" value="ECO:0007669"/>
    <property type="project" value="TreeGrafter"/>
</dbReference>
<name>A0A3A1YVX9_9BURK</name>
<dbReference type="RefSeq" id="WP_119515976.1">
    <property type="nucleotide sequence ID" value="NZ_NQYH01000004.1"/>
</dbReference>
<dbReference type="OrthoDB" id="8525727at2"/>
<dbReference type="InterPro" id="IPR002563">
    <property type="entry name" value="Flavin_Rdtase-like_dom"/>
</dbReference>
<comment type="caution">
    <text evidence="4">The sequence shown here is derived from an EMBL/GenBank/DDBJ whole genome shotgun (WGS) entry which is preliminary data.</text>
</comment>
<dbReference type="EMBL" id="NQYH01000004">
    <property type="protein sequence ID" value="RIY41358.1"/>
    <property type="molecule type" value="Genomic_DNA"/>
</dbReference>
<comment type="similarity">
    <text evidence="1">Belongs to the non-flavoprotein flavin reductase family.</text>
</comment>
<evidence type="ECO:0000256" key="2">
    <source>
        <dbReference type="ARBA" id="ARBA00023002"/>
    </source>
</evidence>
<dbReference type="SMART" id="SM00903">
    <property type="entry name" value="Flavin_Reduct"/>
    <property type="match status" value="1"/>
</dbReference>
<dbReference type="Gene3D" id="2.30.110.10">
    <property type="entry name" value="Electron Transport, Fmn-binding Protein, Chain A"/>
    <property type="match status" value="1"/>
</dbReference>
<evidence type="ECO:0000313" key="4">
    <source>
        <dbReference type="EMBL" id="RIY41358.1"/>
    </source>
</evidence>
<dbReference type="InterPro" id="IPR050268">
    <property type="entry name" value="NADH-dep_flavin_reductase"/>
</dbReference>
<organism evidence="4 5">
    <name type="scientific">Neopusillimonas maritima</name>
    <dbReference type="NCBI Taxonomy" id="2026239"/>
    <lineage>
        <taxon>Bacteria</taxon>
        <taxon>Pseudomonadati</taxon>
        <taxon>Pseudomonadota</taxon>
        <taxon>Betaproteobacteria</taxon>
        <taxon>Burkholderiales</taxon>
        <taxon>Alcaligenaceae</taxon>
        <taxon>Neopusillimonas</taxon>
    </lineage>
</organism>
<reference evidence="4 5" key="1">
    <citation type="submission" date="2017-08" db="EMBL/GenBank/DDBJ databases">
        <title>Pusillimonas indicus sp. nov., a member of the family Alcaligenaceae isolated from surface seawater.</title>
        <authorList>
            <person name="Li J."/>
        </authorList>
    </citation>
    <scope>NUCLEOTIDE SEQUENCE [LARGE SCALE GENOMIC DNA]</scope>
    <source>
        <strain evidence="4 5">L52-1-41</strain>
    </source>
</reference>
<protein>
    <submittedName>
        <fullName evidence="4">Flavin reductase</fullName>
    </submittedName>
</protein>
<feature type="domain" description="Flavin reductase like" evidence="3">
    <location>
        <begin position="16"/>
        <end position="163"/>
    </location>
</feature>